<evidence type="ECO:0000256" key="2">
    <source>
        <dbReference type="ARBA" id="ARBA00022714"/>
    </source>
</evidence>
<keyword evidence="2" id="KW-0001">2Fe-2S</keyword>
<dbReference type="AlphaFoldDB" id="X0X062"/>
<evidence type="ECO:0000256" key="5">
    <source>
        <dbReference type="ARBA" id="ARBA00023004"/>
    </source>
</evidence>
<evidence type="ECO:0000256" key="4">
    <source>
        <dbReference type="ARBA" id="ARBA00023002"/>
    </source>
</evidence>
<dbReference type="Pfam" id="PF00355">
    <property type="entry name" value="Rieske"/>
    <property type="match status" value="1"/>
</dbReference>
<dbReference type="InterPro" id="IPR015879">
    <property type="entry name" value="Ring_hydroxy_dOase_asu_C_dom"/>
</dbReference>
<evidence type="ECO:0000256" key="6">
    <source>
        <dbReference type="ARBA" id="ARBA00023014"/>
    </source>
</evidence>
<feature type="non-terminal residue" evidence="8">
    <location>
        <position position="1"/>
    </location>
</feature>
<feature type="domain" description="Rieske" evidence="7">
    <location>
        <begin position="1"/>
        <end position="92"/>
    </location>
</feature>
<dbReference type="InterPro" id="IPR001663">
    <property type="entry name" value="Rng_hydr_dOase-A"/>
</dbReference>
<dbReference type="InterPro" id="IPR017941">
    <property type="entry name" value="Rieske_2Fe-2S"/>
</dbReference>
<proteinExistence type="predicted"/>
<dbReference type="PRINTS" id="PR00090">
    <property type="entry name" value="RNGDIOXGNASE"/>
</dbReference>
<dbReference type="GO" id="GO:0051537">
    <property type="term" value="F:2 iron, 2 sulfur cluster binding"/>
    <property type="evidence" value="ECO:0007669"/>
    <property type="project" value="UniProtKB-KW"/>
</dbReference>
<keyword evidence="6" id="KW-0411">Iron-sulfur</keyword>
<dbReference type="GO" id="GO:0016491">
    <property type="term" value="F:oxidoreductase activity"/>
    <property type="evidence" value="ECO:0007669"/>
    <property type="project" value="UniProtKB-KW"/>
</dbReference>
<comment type="cofactor">
    <cofactor evidence="1">
        <name>Fe cation</name>
        <dbReference type="ChEBI" id="CHEBI:24875"/>
    </cofactor>
</comment>
<dbReference type="CDD" id="cd03469">
    <property type="entry name" value="Rieske_RO_Alpha_N"/>
    <property type="match status" value="1"/>
</dbReference>
<reference evidence="8" key="1">
    <citation type="journal article" date="2014" name="Front. Microbiol.">
        <title>High frequency of phylogenetically diverse reductive dehalogenase-homologous genes in deep subseafloor sedimentary metagenomes.</title>
        <authorList>
            <person name="Kawai M."/>
            <person name="Futagami T."/>
            <person name="Toyoda A."/>
            <person name="Takaki Y."/>
            <person name="Nishi S."/>
            <person name="Hori S."/>
            <person name="Arai W."/>
            <person name="Tsubouchi T."/>
            <person name="Morono Y."/>
            <person name="Uchiyama I."/>
            <person name="Ito T."/>
            <person name="Fujiyama A."/>
            <person name="Inagaki F."/>
            <person name="Takami H."/>
        </authorList>
    </citation>
    <scope>NUCLEOTIDE SEQUENCE</scope>
    <source>
        <strain evidence="8">Expedition CK06-06</strain>
    </source>
</reference>
<dbReference type="Gene3D" id="2.102.10.10">
    <property type="entry name" value="Rieske [2Fe-2S] iron-sulphur domain"/>
    <property type="match status" value="1"/>
</dbReference>
<gene>
    <name evidence="8" type="ORF">S01H1_74372</name>
</gene>
<evidence type="ECO:0000256" key="1">
    <source>
        <dbReference type="ARBA" id="ARBA00001962"/>
    </source>
</evidence>
<keyword evidence="4" id="KW-0560">Oxidoreductase</keyword>
<dbReference type="PANTHER" id="PTHR43756:SF5">
    <property type="entry name" value="CHOLINE MONOOXYGENASE, CHLOROPLASTIC"/>
    <property type="match status" value="1"/>
</dbReference>
<evidence type="ECO:0000259" key="7">
    <source>
        <dbReference type="PROSITE" id="PS51296"/>
    </source>
</evidence>
<sequence>FVYDIADDSLIILRTQTGELRAYHNACLHRGTRLREEAGPLERIRCPFHGFTWNLEGGLADVPCRWDFPQIEDDDFRLPEARIATWGGFVFVHFDPEARPLEDYLADLPRHFERWPLEDRFVAARVERRVACNWKIAIEAFIETFHIIGVHSANLPFFGDANSQYDVWPDQPHYDRMLNASGTPSPHVRGEMSDQRVVDIAARFGMVEPGTRVPEGATARTVMVEASRKRITETTGLDTSG</sequence>
<evidence type="ECO:0000313" key="8">
    <source>
        <dbReference type="EMBL" id="GAG36370.1"/>
    </source>
</evidence>
<evidence type="ECO:0000256" key="3">
    <source>
        <dbReference type="ARBA" id="ARBA00022723"/>
    </source>
</evidence>
<organism evidence="8">
    <name type="scientific">marine sediment metagenome</name>
    <dbReference type="NCBI Taxonomy" id="412755"/>
    <lineage>
        <taxon>unclassified sequences</taxon>
        <taxon>metagenomes</taxon>
        <taxon>ecological metagenomes</taxon>
    </lineage>
</organism>
<dbReference type="PROSITE" id="PS51296">
    <property type="entry name" value="RIESKE"/>
    <property type="match status" value="1"/>
</dbReference>
<dbReference type="Gene3D" id="3.90.380.10">
    <property type="entry name" value="Naphthalene 1,2-dioxygenase Alpha Subunit, Chain A, domain 1"/>
    <property type="match status" value="1"/>
</dbReference>
<dbReference type="SUPFAM" id="SSF55961">
    <property type="entry name" value="Bet v1-like"/>
    <property type="match status" value="1"/>
</dbReference>
<dbReference type="SUPFAM" id="SSF50022">
    <property type="entry name" value="ISP domain"/>
    <property type="match status" value="1"/>
</dbReference>
<dbReference type="EMBL" id="BARS01049755">
    <property type="protein sequence ID" value="GAG36370.1"/>
    <property type="molecule type" value="Genomic_DNA"/>
</dbReference>
<dbReference type="InterPro" id="IPR036922">
    <property type="entry name" value="Rieske_2Fe-2S_sf"/>
</dbReference>
<keyword evidence="5" id="KW-0408">Iron</keyword>
<comment type="caution">
    <text evidence="8">The sequence shown here is derived from an EMBL/GenBank/DDBJ whole genome shotgun (WGS) entry which is preliminary data.</text>
</comment>
<dbReference type="Pfam" id="PF00848">
    <property type="entry name" value="Ring_hydroxyl_A"/>
    <property type="match status" value="1"/>
</dbReference>
<name>X0X062_9ZZZZ</name>
<feature type="non-terminal residue" evidence="8">
    <location>
        <position position="241"/>
    </location>
</feature>
<dbReference type="GO" id="GO:0005506">
    <property type="term" value="F:iron ion binding"/>
    <property type="evidence" value="ECO:0007669"/>
    <property type="project" value="InterPro"/>
</dbReference>
<protein>
    <recommendedName>
        <fullName evidence="7">Rieske domain-containing protein</fullName>
    </recommendedName>
</protein>
<accession>X0X062</accession>
<dbReference type="PANTHER" id="PTHR43756">
    <property type="entry name" value="CHOLINE MONOOXYGENASE, CHLOROPLASTIC"/>
    <property type="match status" value="1"/>
</dbReference>
<keyword evidence="3" id="KW-0479">Metal-binding</keyword>